<dbReference type="AlphaFoldDB" id="A0A381WF15"/>
<evidence type="ECO:0000256" key="4">
    <source>
        <dbReference type="ARBA" id="ARBA00040298"/>
    </source>
</evidence>
<sequence>VELYEARSQIGGMASTREFAEGYTVPGAAHLLHMLDANIQKYLNLKKHGLEFAANRLKTISLNPNGDALVIDGDRIAGGGITTREQQEYKAFKKKVNKLARFFRSAYRHSPPRIGSDKKKDILGLMELGWNLRSMGKEDMSDMLKFIAINVYDLLDEYFDDDFIKGTVAIDAVLGNHLGPRTNNSVITYLHQLTGEIDGVQGAYAIPNGGMSSYTDALKNSAEKLGAKIMVDSSVREIRLDESGKVCGITLENGDEINADVVVSGIDPKSTFMCLVGPRHLEAGFIHKIQNIRMRGNASKVHLALSALPTFNGVDANDLGQRIVLSPTMHYLEQAFDFTKYQACSDQLAMEIIIPSIHDASLAPDGHHVLSAIVNYTPYALKEGWDKAKPAVLENIINTLSQYAPGIKEQILHAELLTPKDIESEYGITGGHWHHGELTFDQFLMLRPISGMAQYSTPIESLYICGAGAHPGGGLMGVAGRNAAVELMIKES</sequence>
<dbReference type="GO" id="GO:0016491">
    <property type="term" value="F:oxidoreductase activity"/>
    <property type="evidence" value="ECO:0007669"/>
    <property type="project" value="InterPro"/>
</dbReference>
<dbReference type="InterPro" id="IPR036188">
    <property type="entry name" value="FAD/NAD-bd_sf"/>
</dbReference>
<dbReference type="EMBL" id="UINC01011591">
    <property type="protein sequence ID" value="SVA51064.1"/>
    <property type="molecule type" value="Genomic_DNA"/>
</dbReference>
<dbReference type="Pfam" id="PF01593">
    <property type="entry name" value="Amino_oxidase"/>
    <property type="match status" value="1"/>
</dbReference>
<feature type="domain" description="Amine oxidase" evidence="5">
    <location>
        <begin position="1"/>
        <end position="475"/>
    </location>
</feature>
<dbReference type="GO" id="GO:0005759">
    <property type="term" value="C:mitochondrial matrix"/>
    <property type="evidence" value="ECO:0007669"/>
    <property type="project" value="UniProtKB-SubCell"/>
</dbReference>
<comment type="function">
    <text evidence="2">Probable oxidoreductase that may play a role as regulator of mitochondrial function.</text>
</comment>
<comment type="subunit">
    <text evidence="3">Interacts with COX5B; this interaction may contribute to localize PYROXD2 to the inner face of the inner mitochondrial membrane.</text>
</comment>
<reference evidence="6" key="1">
    <citation type="submission" date="2018-05" db="EMBL/GenBank/DDBJ databases">
        <authorList>
            <person name="Lanie J.A."/>
            <person name="Ng W.-L."/>
            <person name="Kazmierczak K.M."/>
            <person name="Andrzejewski T.M."/>
            <person name="Davidsen T.M."/>
            <person name="Wayne K.J."/>
            <person name="Tettelin H."/>
            <person name="Glass J.I."/>
            <person name="Rusch D."/>
            <person name="Podicherti R."/>
            <person name="Tsui H.-C.T."/>
            <person name="Winkler M.E."/>
        </authorList>
    </citation>
    <scope>NUCLEOTIDE SEQUENCE</scope>
</reference>
<evidence type="ECO:0000313" key="6">
    <source>
        <dbReference type="EMBL" id="SVA51064.1"/>
    </source>
</evidence>
<feature type="non-terminal residue" evidence="6">
    <location>
        <position position="1"/>
    </location>
</feature>
<dbReference type="InterPro" id="IPR002937">
    <property type="entry name" value="Amino_oxidase"/>
</dbReference>
<evidence type="ECO:0000256" key="2">
    <source>
        <dbReference type="ARBA" id="ARBA00037217"/>
    </source>
</evidence>
<dbReference type="Gene3D" id="3.50.50.60">
    <property type="entry name" value="FAD/NAD(P)-binding domain"/>
    <property type="match status" value="1"/>
</dbReference>
<evidence type="ECO:0000259" key="5">
    <source>
        <dbReference type="Pfam" id="PF01593"/>
    </source>
</evidence>
<gene>
    <name evidence="6" type="ORF">METZ01_LOCUS103918</name>
</gene>
<proteinExistence type="predicted"/>
<organism evidence="6">
    <name type="scientific">marine metagenome</name>
    <dbReference type="NCBI Taxonomy" id="408172"/>
    <lineage>
        <taxon>unclassified sequences</taxon>
        <taxon>metagenomes</taxon>
        <taxon>ecological metagenomes</taxon>
    </lineage>
</organism>
<comment type="subcellular location">
    <subcellularLocation>
        <location evidence="1">Mitochondrion matrix</location>
    </subcellularLocation>
</comment>
<protein>
    <recommendedName>
        <fullName evidence="4">Pyridine nucleotide-disulfide oxidoreductase domain-containing protein 2</fullName>
    </recommendedName>
</protein>
<accession>A0A381WF15</accession>
<evidence type="ECO:0000256" key="3">
    <source>
        <dbReference type="ARBA" id="ARBA00038825"/>
    </source>
</evidence>
<dbReference type="SUPFAM" id="SSF51905">
    <property type="entry name" value="FAD/NAD(P)-binding domain"/>
    <property type="match status" value="1"/>
</dbReference>
<name>A0A381WF15_9ZZZZ</name>
<dbReference type="PANTHER" id="PTHR10668:SF103">
    <property type="entry name" value="PYRIDINE NUCLEOTIDE-DISULFIDE OXIDOREDUCTASE DOMAIN-CONTAINING PROTEIN 2"/>
    <property type="match status" value="1"/>
</dbReference>
<dbReference type="PANTHER" id="PTHR10668">
    <property type="entry name" value="PHYTOENE DEHYDROGENASE"/>
    <property type="match status" value="1"/>
</dbReference>
<evidence type="ECO:0000256" key="1">
    <source>
        <dbReference type="ARBA" id="ARBA00004305"/>
    </source>
</evidence>